<dbReference type="EMBL" id="VSRR010013727">
    <property type="protein sequence ID" value="MPC56144.1"/>
    <property type="molecule type" value="Genomic_DNA"/>
</dbReference>
<keyword evidence="2" id="KW-1185">Reference proteome</keyword>
<evidence type="ECO:0000313" key="2">
    <source>
        <dbReference type="Proteomes" id="UP000324222"/>
    </source>
</evidence>
<proteinExistence type="predicted"/>
<accession>A0A5B7GHZ8</accession>
<sequence length="85" mass="9113">MFCLVQCCARRRQHARPHSFPSLLPRCCCAESGFGMKLLSNTHGSHTLCPSPSPAPITGVPQGVTWLSPELLKELPLPSTSQAAA</sequence>
<dbReference type="Proteomes" id="UP000324222">
    <property type="component" value="Unassembled WGS sequence"/>
</dbReference>
<organism evidence="1 2">
    <name type="scientific">Portunus trituberculatus</name>
    <name type="common">Swimming crab</name>
    <name type="synonym">Neptunus trituberculatus</name>
    <dbReference type="NCBI Taxonomy" id="210409"/>
    <lineage>
        <taxon>Eukaryota</taxon>
        <taxon>Metazoa</taxon>
        <taxon>Ecdysozoa</taxon>
        <taxon>Arthropoda</taxon>
        <taxon>Crustacea</taxon>
        <taxon>Multicrustacea</taxon>
        <taxon>Malacostraca</taxon>
        <taxon>Eumalacostraca</taxon>
        <taxon>Eucarida</taxon>
        <taxon>Decapoda</taxon>
        <taxon>Pleocyemata</taxon>
        <taxon>Brachyura</taxon>
        <taxon>Eubrachyura</taxon>
        <taxon>Portunoidea</taxon>
        <taxon>Portunidae</taxon>
        <taxon>Portuninae</taxon>
        <taxon>Portunus</taxon>
    </lineage>
</organism>
<reference evidence="1 2" key="1">
    <citation type="submission" date="2019-05" db="EMBL/GenBank/DDBJ databases">
        <title>Another draft genome of Portunus trituberculatus and its Hox gene families provides insights of decapod evolution.</title>
        <authorList>
            <person name="Jeong J.-H."/>
            <person name="Song I."/>
            <person name="Kim S."/>
            <person name="Choi T."/>
            <person name="Kim D."/>
            <person name="Ryu S."/>
            <person name="Kim W."/>
        </authorList>
    </citation>
    <scope>NUCLEOTIDE SEQUENCE [LARGE SCALE GENOMIC DNA]</scope>
    <source>
        <tissue evidence="1">Muscle</tissue>
    </source>
</reference>
<evidence type="ECO:0000313" key="1">
    <source>
        <dbReference type="EMBL" id="MPC56144.1"/>
    </source>
</evidence>
<dbReference type="AlphaFoldDB" id="A0A5B7GHZ8"/>
<comment type="caution">
    <text evidence="1">The sequence shown here is derived from an EMBL/GenBank/DDBJ whole genome shotgun (WGS) entry which is preliminary data.</text>
</comment>
<name>A0A5B7GHZ8_PORTR</name>
<protein>
    <submittedName>
        <fullName evidence="1">Uncharacterized protein</fullName>
    </submittedName>
</protein>
<gene>
    <name evidence="1" type="ORF">E2C01_050097</name>
</gene>